<dbReference type="Pfam" id="PF01979">
    <property type="entry name" value="Amidohydro_1"/>
    <property type="match status" value="1"/>
</dbReference>
<dbReference type="InterPro" id="IPR032466">
    <property type="entry name" value="Metal_Hydrolase"/>
</dbReference>
<dbReference type="SUPFAM" id="SSF51338">
    <property type="entry name" value="Composite domain of metallo-dependent hydrolases"/>
    <property type="match status" value="1"/>
</dbReference>
<comment type="caution">
    <text evidence="3">The sequence shown here is derived from an EMBL/GenBank/DDBJ whole genome shotgun (WGS) entry which is preliminary data.</text>
</comment>
<reference evidence="4" key="1">
    <citation type="journal article" date="2019" name="Int. J. Syst. Evol. Microbiol.">
        <title>The Global Catalogue of Microorganisms (GCM) 10K type strain sequencing project: providing services to taxonomists for standard genome sequencing and annotation.</title>
        <authorList>
            <consortium name="The Broad Institute Genomics Platform"/>
            <consortium name="The Broad Institute Genome Sequencing Center for Infectious Disease"/>
            <person name="Wu L."/>
            <person name="Ma J."/>
        </authorList>
    </citation>
    <scope>NUCLEOTIDE SEQUENCE [LARGE SCALE GENOMIC DNA]</scope>
    <source>
        <strain evidence="4">CCUG 55250</strain>
    </source>
</reference>
<evidence type="ECO:0000313" key="3">
    <source>
        <dbReference type="EMBL" id="MFC5408078.1"/>
    </source>
</evidence>
<dbReference type="Gene3D" id="2.30.40.10">
    <property type="entry name" value="Urease, subunit C, domain 1"/>
    <property type="match status" value="1"/>
</dbReference>
<proteinExistence type="predicted"/>
<evidence type="ECO:0000259" key="2">
    <source>
        <dbReference type="Pfam" id="PF01979"/>
    </source>
</evidence>
<evidence type="ECO:0000313" key="4">
    <source>
        <dbReference type="Proteomes" id="UP001596106"/>
    </source>
</evidence>
<dbReference type="Gene3D" id="3.20.20.140">
    <property type="entry name" value="Metal-dependent hydrolases"/>
    <property type="match status" value="1"/>
</dbReference>
<dbReference type="EMBL" id="JBHSMA010000001">
    <property type="protein sequence ID" value="MFC5408078.1"/>
    <property type="molecule type" value="Genomic_DNA"/>
</dbReference>
<dbReference type="InterPro" id="IPR006680">
    <property type="entry name" value="Amidohydro-rel"/>
</dbReference>
<dbReference type="Proteomes" id="UP001596106">
    <property type="component" value="Unassembled WGS sequence"/>
</dbReference>
<accession>A0ABW0I6B5</accession>
<protein>
    <submittedName>
        <fullName evidence="3">Amidohydrolase family protein</fullName>
    </submittedName>
</protein>
<evidence type="ECO:0000256" key="1">
    <source>
        <dbReference type="SAM" id="SignalP"/>
    </source>
</evidence>
<keyword evidence="4" id="KW-1185">Reference proteome</keyword>
<feature type="chain" id="PRO_5045456842" evidence="1">
    <location>
        <begin position="19"/>
        <end position="434"/>
    </location>
</feature>
<dbReference type="SUPFAM" id="SSF51556">
    <property type="entry name" value="Metallo-dependent hydrolases"/>
    <property type="match status" value="1"/>
</dbReference>
<organism evidence="3 4">
    <name type="scientific">Larkinella bovis</name>
    <dbReference type="NCBI Taxonomy" id="683041"/>
    <lineage>
        <taxon>Bacteria</taxon>
        <taxon>Pseudomonadati</taxon>
        <taxon>Bacteroidota</taxon>
        <taxon>Cytophagia</taxon>
        <taxon>Cytophagales</taxon>
        <taxon>Spirosomataceae</taxon>
        <taxon>Larkinella</taxon>
    </lineage>
</organism>
<feature type="domain" description="Amidohydrolase-related" evidence="2">
    <location>
        <begin position="318"/>
        <end position="392"/>
    </location>
</feature>
<dbReference type="PANTHER" id="PTHR43135:SF3">
    <property type="entry name" value="ALPHA-D-RIBOSE 1-METHYLPHOSPHONATE 5-TRIPHOSPHATE DIPHOSPHATASE"/>
    <property type="match status" value="1"/>
</dbReference>
<sequence>MKKLTLSILLLAALKSVAQNPAPAGPQVRAVALTGATIHVGNGQVITNGTIVFDKGVITAVGNGDTPINGAERIDVAGKHIYPGLISPAATVGLQEFASVRATLDFQETGSLNPNVRALIAYNTDSEVIPTIRNNGLLMTQAMPDGGVLAGSSSIMHTDGWNWEDAVLKADDGLWLNWPGYFARSFDFETFSVSLKKNEQRQDGINALTATFSDARAYADLKNPAPKNLKFEAMKGLFDGSKCLYIRANYGKDIIEAVKFAKQLGVRKPVIVGAEDAGRVVDFLKENSVPVILGPMHRLPNLQDEDVYLPYKLPGKLQKAGVLVSLSYDGEWWRTRNLPFQAGTAAGFSGIDKEEALKMITSNTAKIMGIDNVVGTLEKGKHATLVVSKGDLLDMRTNVIEHAFIQGRHINLDDKHKRLFHMYREKYGQPDIGK</sequence>
<dbReference type="PANTHER" id="PTHR43135">
    <property type="entry name" value="ALPHA-D-RIBOSE 1-METHYLPHOSPHONATE 5-TRIPHOSPHATE DIPHOSPHATASE"/>
    <property type="match status" value="1"/>
</dbReference>
<dbReference type="RefSeq" id="WP_379840764.1">
    <property type="nucleotide sequence ID" value="NZ_JBHSMA010000001.1"/>
</dbReference>
<dbReference type="InterPro" id="IPR011059">
    <property type="entry name" value="Metal-dep_hydrolase_composite"/>
</dbReference>
<gene>
    <name evidence="3" type="ORF">ACFPMF_02065</name>
</gene>
<dbReference type="InterPro" id="IPR051781">
    <property type="entry name" value="Metallo-dep_Hydrolase"/>
</dbReference>
<feature type="signal peptide" evidence="1">
    <location>
        <begin position="1"/>
        <end position="18"/>
    </location>
</feature>
<keyword evidence="1" id="KW-0732">Signal</keyword>
<name>A0ABW0I6B5_9BACT</name>